<dbReference type="InterPro" id="IPR011251">
    <property type="entry name" value="Luciferase-like_dom"/>
</dbReference>
<name>A0A6I4NZ38_9MICO</name>
<proteinExistence type="inferred from homology"/>
<accession>A0A6I4NZ38</accession>
<dbReference type="PANTHER" id="PTHR30011">
    <property type="entry name" value="ALKANESULFONATE MONOOXYGENASE-RELATED"/>
    <property type="match status" value="1"/>
</dbReference>
<dbReference type="PIRSF" id="PIRSF000337">
    <property type="entry name" value="NTA_MOA"/>
    <property type="match status" value="1"/>
</dbReference>
<dbReference type="AlphaFoldDB" id="A0A6I4NZ38"/>
<protein>
    <submittedName>
        <fullName evidence="7">LLM class flavin-dependent oxidoreductase</fullName>
    </submittedName>
</protein>
<keyword evidence="2" id="KW-0288">FMN</keyword>
<sequence length="458" mass="47208">MSEHLILGVDVHPLGAHPAGWRLGGAHRDPSRDAVALRRIAATAEAARIDLLLFGAVPPGAAEGGRRDPAVRHRVDPIAAASFLAGSTERIGLVASVNAAVADPVAIARAAASLDVLSGGRAGLGLACDPGAREAAAHGLDPRAARAGRQARALEFAAAVTELWDSVDAPDTSAVGAGLLGADGVRAVEVRGEHLQFAARFETVRPQQGHPVLVHECAAPEMLPFAAAQGDVVVVGAGSFDDARETRALVRGYAFEAGRDDREVKLVARVLPVIGETRAHARAIADELSRLLPVDDDDPFVATAGGAGTRSIAHLETVVGARLPADPDAIVDRATAARFDATGEQLLEIVAQRTGRIVGGDAPPTLRHLVAAVSVPASMIVGTAADIAAEFADWADADAVDGFLVAPASVPAQLDAFAFGVVPELARLGLVPDEYGEGTLRERLGLAERRGLPGVPRF</sequence>
<dbReference type="RefSeq" id="WP_160423834.1">
    <property type="nucleotide sequence ID" value="NZ_WSTA01000027.1"/>
</dbReference>
<dbReference type="InterPro" id="IPR016215">
    <property type="entry name" value="NTA_MOA"/>
</dbReference>
<dbReference type="EMBL" id="WSTA01000027">
    <property type="protein sequence ID" value="MWB98472.1"/>
    <property type="molecule type" value="Genomic_DNA"/>
</dbReference>
<keyword evidence="4" id="KW-0503">Monooxygenase</keyword>
<evidence type="ECO:0000256" key="4">
    <source>
        <dbReference type="ARBA" id="ARBA00023033"/>
    </source>
</evidence>
<evidence type="ECO:0000259" key="6">
    <source>
        <dbReference type="Pfam" id="PF00296"/>
    </source>
</evidence>
<evidence type="ECO:0000256" key="1">
    <source>
        <dbReference type="ARBA" id="ARBA00022630"/>
    </source>
</evidence>
<evidence type="ECO:0000256" key="3">
    <source>
        <dbReference type="ARBA" id="ARBA00023002"/>
    </source>
</evidence>
<reference evidence="7 8" key="1">
    <citation type="submission" date="2019-12" db="EMBL/GenBank/DDBJ databases">
        <authorList>
            <person name="Kim Y.S."/>
        </authorList>
    </citation>
    <scope>NUCLEOTIDE SEQUENCE [LARGE SCALE GENOMIC DNA]</scope>
    <source>
        <strain evidence="7 8">MMS17-SY077</strain>
    </source>
</reference>
<comment type="caution">
    <text evidence="7">The sequence shown here is derived from an EMBL/GenBank/DDBJ whole genome shotgun (WGS) entry which is preliminary data.</text>
</comment>
<dbReference type="GO" id="GO:0016705">
    <property type="term" value="F:oxidoreductase activity, acting on paired donors, with incorporation or reduction of molecular oxygen"/>
    <property type="evidence" value="ECO:0007669"/>
    <property type="project" value="InterPro"/>
</dbReference>
<dbReference type="SUPFAM" id="SSF51679">
    <property type="entry name" value="Bacterial luciferase-like"/>
    <property type="match status" value="1"/>
</dbReference>
<evidence type="ECO:0000256" key="2">
    <source>
        <dbReference type="ARBA" id="ARBA00022643"/>
    </source>
</evidence>
<dbReference type="InterPro" id="IPR051260">
    <property type="entry name" value="Diverse_substr_monoxygenases"/>
</dbReference>
<dbReference type="Pfam" id="PF00296">
    <property type="entry name" value="Bac_luciferase"/>
    <property type="match status" value="1"/>
</dbReference>
<organism evidence="7 8">
    <name type="scientific">Agromyces seonyuensis</name>
    <dbReference type="NCBI Taxonomy" id="2662446"/>
    <lineage>
        <taxon>Bacteria</taxon>
        <taxon>Bacillati</taxon>
        <taxon>Actinomycetota</taxon>
        <taxon>Actinomycetes</taxon>
        <taxon>Micrococcales</taxon>
        <taxon>Microbacteriaceae</taxon>
        <taxon>Agromyces</taxon>
    </lineage>
</organism>
<dbReference type="PANTHER" id="PTHR30011:SF16">
    <property type="entry name" value="C2H2 FINGER DOMAIN TRANSCRIPTION FACTOR (EUROFUNG)-RELATED"/>
    <property type="match status" value="1"/>
</dbReference>
<dbReference type="Gene3D" id="3.20.20.30">
    <property type="entry name" value="Luciferase-like domain"/>
    <property type="match status" value="1"/>
</dbReference>
<dbReference type="InterPro" id="IPR036661">
    <property type="entry name" value="Luciferase-like_sf"/>
</dbReference>
<evidence type="ECO:0000313" key="7">
    <source>
        <dbReference type="EMBL" id="MWB98472.1"/>
    </source>
</evidence>
<comment type="similarity">
    <text evidence="5">Belongs to the NtaA/SnaA/DszA monooxygenase family.</text>
</comment>
<dbReference type="GO" id="GO:0004497">
    <property type="term" value="F:monooxygenase activity"/>
    <property type="evidence" value="ECO:0007669"/>
    <property type="project" value="UniProtKB-KW"/>
</dbReference>
<evidence type="ECO:0000256" key="5">
    <source>
        <dbReference type="ARBA" id="ARBA00033748"/>
    </source>
</evidence>
<feature type="domain" description="Luciferase-like" evidence="6">
    <location>
        <begin position="33"/>
        <end position="397"/>
    </location>
</feature>
<evidence type="ECO:0000313" key="8">
    <source>
        <dbReference type="Proteomes" id="UP000438182"/>
    </source>
</evidence>
<keyword evidence="8" id="KW-1185">Reference proteome</keyword>
<keyword evidence="3" id="KW-0560">Oxidoreductase</keyword>
<gene>
    <name evidence="7" type="ORF">GB864_07910</name>
</gene>
<keyword evidence="1" id="KW-0285">Flavoprotein</keyword>
<dbReference type="Proteomes" id="UP000438182">
    <property type="component" value="Unassembled WGS sequence"/>
</dbReference>